<dbReference type="EMBL" id="CP007389">
    <property type="protein sequence ID" value="APT74357.1"/>
    <property type="molecule type" value="Genomic_DNA"/>
</dbReference>
<dbReference type="RefSeq" id="WP_012057636.1">
    <property type="nucleotide sequence ID" value="NZ_CP007389.1"/>
</dbReference>
<organism evidence="2 3">
    <name type="scientific">Thermosipho melanesiensis</name>
    <dbReference type="NCBI Taxonomy" id="46541"/>
    <lineage>
        <taxon>Bacteria</taxon>
        <taxon>Thermotogati</taxon>
        <taxon>Thermotogota</taxon>
        <taxon>Thermotogae</taxon>
        <taxon>Thermotogales</taxon>
        <taxon>Fervidobacteriaceae</taxon>
        <taxon>Thermosipho</taxon>
    </lineage>
</organism>
<gene>
    <name evidence="2" type="ORF">BW47_07570</name>
</gene>
<evidence type="ECO:0000313" key="2">
    <source>
        <dbReference type="EMBL" id="APT74357.1"/>
    </source>
</evidence>
<sequence>MEPIELHPIYLRSSVEKSTQFSNLQNYTNIAAEISAQQLNERIKKERTSPKNIEKTPNKNVRSSTDEGNKNKRDFYNKKGRKNENKIVEAENSHILDVRI</sequence>
<reference evidence="2 3" key="1">
    <citation type="submission" date="2014-02" db="EMBL/GenBank/DDBJ databases">
        <title>Diversity of Thermotogales isolates from hydrothermal vents.</title>
        <authorList>
            <person name="Haverkamp T.H.A."/>
            <person name="Lossouarn J."/>
            <person name="Geslin C."/>
            <person name="Nesbo C.L."/>
        </authorList>
    </citation>
    <scope>NUCLEOTIDE SEQUENCE [LARGE SCALE GENOMIC DNA]</scope>
    <source>
        <strain evidence="2 3">431</strain>
    </source>
</reference>
<evidence type="ECO:0000313" key="3">
    <source>
        <dbReference type="Proteomes" id="UP000185490"/>
    </source>
</evidence>
<feature type="region of interest" description="Disordered" evidence="1">
    <location>
        <begin position="42"/>
        <end position="86"/>
    </location>
</feature>
<feature type="compositionally biased region" description="Basic and acidic residues" evidence="1">
    <location>
        <begin position="64"/>
        <end position="86"/>
    </location>
</feature>
<dbReference type="Proteomes" id="UP000185490">
    <property type="component" value="Chromosome"/>
</dbReference>
<name>A0ABM6GG94_9BACT</name>
<proteinExistence type="predicted"/>
<feature type="compositionally biased region" description="Basic and acidic residues" evidence="1">
    <location>
        <begin position="42"/>
        <end position="57"/>
    </location>
</feature>
<protein>
    <submittedName>
        <fullName evidence="2">Uncharacterized protein</fullName>
    </submittedName>
</protein>
<accession>A0ABM6GG94</accession>
<keyword evidence="3" id="KW-1185">Reference proteome</keyword>
<evidence type="ECO:0000256" key="1">
    <source>
        <dbReference type="SAM" id="MobiDB-lite"/>
    </source>
</evidence>